<evidence type="ECO:0000256" key="1">
    <source>
        <dbReference type="ARBA" id="ARBA00007879"/>
    </source>
</evidence>
<dbReference type="InterPro" id="IPR037151">
    <property type="entry name" value="AlkB-like_sf"/>
</dbReference>
<dbReference type="Proteomes" id="UP001552299">
    <property type="component" value="Unassembled WGS sequence"/>
</dbReference>
<feature type="domain" description="Fe2OG dioxygenase" evidence="2">
    <location>
        <begin position="754"/>
        <end position="851"/>
    </location>
</feature>
<dbReference type="InterPro" id="IPR005123">
    <property type="entry name" value="Oxoglu/Fe-dep_dioxygenase_dom"/>
</dbReference>
<dbReference type="EMBL" id="JANQDX010000015">
    <property type="protein sequence ID" value="KAL0911454.1"/>
    <property type="molecule type" value="Genomic_DNA"/>
</dbReference>
<reference evidence="3 4" key="1">
    <citation type="journal article" date="2024" name="Plant Biotechnol. J.">
        <title>Dendrobium thyrsiflorum genome and its molecular insights into genes involved in important horticultural traits.</title>
        <authorList>
            <person name="Chen B."/>
            <person name="Wang J.Y."/>
            <person name="Zheng P.J."/>
            <person name="Li K.L."/>
            <person name="Liang Y.M."/>
            <person name="Chen X.F."/>
            <person name="Zhang C."/>
            <person name="Zhao X."/>
            <person name="He X."/>
            <person name="Zhang G.Q."/>
            <person name="Liu Z.J."/>
            <person name="Xu Q."/>
        </authorList>
    </citation>
    <scope>NUCLEOTIDE SEQUENCE [LARGE SCALE GENOMIC DNA]</scope>
    <source>
        <strain evidence="3">GZMU011</strain>
    </source>
</reference>
<proteinExistence type="inferred from homology"/>
<dbReference type="PROSITE" id="PS51471">
    <property type="entry name" value="FE2OG_OXY"/>
    <property type="match status" value="2"/>
</dbReference>
<keyword evidence="4" id="KW-1185">Reference proteome</keyword>
<dbReference type="PANTHER" id="PTHR31447:SF5">
    <property type="entry name" value="FE2OG DIOXYGENASE DOMAIN-CONTAINING PROTEIN"/>
    <property type="match status" value="1"/>
</dbReference>
<feature type="domain" description="Fe2OG dioxygenase" evidence="2">
    <location>
        <begin position="291"/>
        <end position="388"/>
    </location>
</feature>
<dbReference type="Gene3D" id="2.60.120.590">
    <property type="entry name" value="Alpha-ketoglutarate-dependent dioxygenase AlkB-like"/>
    <property type="match status" value="2"/>
</dbReference>
<evidence type="ECO:0000313" key="4">
    <source>
        <dbReference type="Proteomes" id="UP001552299"/>
    </source>
</evidence>
<evidence type="ECO:0000313" key="3">
    <source>
        <dbReference type="EMBL" id="KAL0911454.1"/>
    </source>
</evidence>
<dbReference type="AlphaFoldDB" id="A0ABD0UFK7"/>
<gene>
    <name evidence="3" type="ORF">M5K25_019597</name>
</gene>
<sequence>MDLDRFLQRFNASDRMIAEEFLTTWLPFLTKDLCEDCADILRGRIRSLNTGHDSNRSNPQAEEVDVRLEGLFINEEDESLVLTGGIEEFARSSTDSCGHIESTVWDTDRERESLKVGMSWADMAQQDELEKKTKKNMDGLVEEEKVEVNPKKTMLSREERERIRFKGVRRKKDFVCLERIDRKIVNILKGLELHTGVFSSAEQKRIVDFVYNLQKKGRNNEFGEYTYSEPKKWMRGKGRVTIQFGCCYNYAEKNGIPPGILRNVIADPIPSLFKLMIKRLIGWHVLPTYCVPDSCIVNIYEPGDCIPPHIDNHDFVRPFCTVSFLSECNIVFGSNLKVAGPGEFIGSTSIPLPVGSVLVLNDNGADIAKHCVPAVPCKRISITFRKMNKAKWPHMFKLEPDLQNIKPFDLSEGIDSQQENTEKEASIEIQRMRRKSSGRLSRAKNKPLHLDEVEELVERFSRHGLINEGNPEGRFNASDRMIAEEFLTTWLPFLTKDLCEDCADILRGRIRSLNRGHDSNRSNPQAEEVDVSLEGLFVNEVDESLVLTGGIEEFARTSTDGCGHIETTVWDTDRERESLKVGMSWADMAQQDELEKKRKNNMDGLVEEEKVEVNPKKTMLSREERERIRFKGVKRKKDFVCLERIDRKIVNILKGLELHTGVFSSAEQKRIVDFVYNLQKKGRNNELGDYTYSEPKKCGEGRVTIQFGCCYNYAEKNGIPPGILHNVIADQIPSLFKLMIKRLIGWHVLPTYCVPDSCIVNIYEPGDCIPPHIDNHDFVRPLCTVSFLSECNIVFGSNLKIDGPGEFMGSTSIPLPVGSVLVLNDNGADIAKHCVPAVPCKRISITFRKMNKAKWPHMFKLEPDLQNIKPFDLSEGIDSQQENTVKVASIKIQKMMEIEKMRRKSLSRAKNKPLHLDEVEEVMERSSRHGLINDCNPEGVQSIL</sequence>
<dbReference type="InterPro" id="IPR044842">
    <property type="entry name" value="ALKBH9B/ALKBH10B-like"/>
</dbReference>
<dbReference type="PANTHER" id="PTHR31447">
    <property type="entry name" value="HYDROXYPROLINE-RICH GLYCOPROTEIN FAMILY PROTEIN-RELATED"/>
    <property type="match status" value="1"/>
</dbReference>
<comment type="caution">
    <text evidence="3">The sequence shown here is derived from an EMBL/GenBank/DDBJ whole genome shotgun (WGS) entry which is preliminary data.</text>
</comment>
<organism evidence="3 4">
    <name type="scientific">Dendrobium thyrsiflorum</name>
    <name type="common">Pinecone-like raceme dendrobium</name>
    <name type="synonym">Orchid</name>
    <dbReference type="NCBI Taxonomy" id="117978"/>
    <lineage>
        <taxon>Eukaryota</taxon>
        <taxon>Viridiplantae</taxon>
        <taxon>Streptophyta</taxon>
        <taxon>Embryophyta</taxon>
        <taxon>Tracheophyta</taxon>
        <taxon>Spermatophyta</taxon>
        <taxon>Magnoliopsida</taxon>
        <taxon>Liliopsida</taxon>
        <taxon>Asparagales</taxon>
        <taxon>Orchidaceae</taxon>
        <taxon>Epidendroideae</taxon>
        <taxon>Malaxideae</taxon>
        <taxon>Dendrobiinae</taxon>
        <taxon>Dendrobium</taxon>
    </lineage>
</organism>
<dbReference type="Pfam" id="PF13532">
    <property type="entry name" value="2OG-FeII_Oxy_2"/>
    <property type="match status" value="2"/>
</dbReference>
<dbReference type="SUPFAM" id="SSF51197">
    <property type="entry name" value="Clavaminate synthase-like"/>
    <property type="match status" value="2"/>
</dbReference>
<name>A0ABD0UFK7_DENTH</name>
<accession>A0ABD0UFK7</accession>
<dbReference type="InterPro" id="IPR027450">
    <property type="entry name" value="AlkB-like"/>
</dbReference>
<protein>
    <recommendedName>
        <fullName evidence="2">Fe2OG dioxygenase domain-containing protein</fullName>
    </recommendedName>
</protein>
<evidence type="ECO:0000259" key="2">
    <source>
        <dbReference type="PROSITE" id="PS51471"/>
    </source>
</evidence>
<comment type="similarity">
    <text evidence="1">Belongs to the alkB family.</text>
</comment>